<proteinExistence type="predicted"/>
<dbReference type="InterPro" id="IPR015362">
    <property type="entry name" value="WIBG_mago-bd"/>
</dbReference>
<gene>
    <name evidence="3" type="ORF">E3Q22_00442</name>
</gene>
<evidence type="ECO:0000313" key="4">
    <source>
        <dbReference type="Proteomes" id="UP000310685"/>
    </source>
</evidence>
<dbReference type="GO" id="GO:0035145">
    <property type="term" value="C:exon-exon junction complex"/>
    <property type="evidence" value="ECO:0007669"/>
    <property type="project" value="TreeGrafter"/>
</dbReference>
<dbReference type="GO" id="GO:0003723">
    <property type="term" value="F:RNA binding"/>
    <property type="evidence" value="ECO:0007669"/>
    <property type="project" value="TreeGrafter"/>
</dbReference>
<dbReference type="InterPro" id="IPR039333">
    <property type="entry name" value="PYM1"/>
</dbReference>
<organism evidence="3 4">
    <name type="scientific">Wallemia mellicola</name>
    <dbReference type="NCBI Taxonomy" id="1708541"/>
    <lineage>
        <taxon>Eukaryota</taxon>
        <taxon>Fungi</taxon>
        <taxon>Dikarya</taxon>
        <taxon>Basidiomycota</taxon>
        <taxon>Wallemiomycotina</taxon>
        <taxon>Wallemiomycetes</taxon>
        <taxon>Wallemiales</taxon>
        <taxon>Wallemiaceae</taxon>
        <taxon>Wallemia</taxon>
    </lineage>
</organism>
<dbReference type="SUPFAM" id="SSF101931">
    <property type="entry name" value="Pym (Within the bgcn gene intron protein, WIBG), N-terminal domain"/>
    <property type="match status" value="1"/>
</dbReference>
<sequence length="202" mass="22550">MTTTPRSTPVVSAAGIVDREDGERAIPQSVRADGSVRKERKVRPGFQPVEDIQRYKPPQSRYRSPGSLPSSPRQLDKNTIAGQQETDKKAIIQGLESLISENKHISENKPEKKTEKKTEKKDDAILQQPGDTDIIAQKDKQDTTKEEDELTSKLADMQLGSMASVYATADPNERVEEQPQVHRGRGRGRSRGRPRGTRGRKP</sequence>
<dbReference type="AlphaFoldDB" id="A0A4T0MG08"/>
<feature type="region of interest" description="Disordered" evidence="1">
    <location>
        <begin position="1"/>
        <end position="202"/>
    </location>
</feature>
<dbReference type="Proteomes" id="UP000310685">
    <property type="component" value="Unassembled WGS sequence"/>
</dbReference>
<comment type="caution">
    <text evidence="3">The sequence shown here is derived from an EMBL/GenBank/DDBJ whole genome shotgun (WGS) entry which is preliminary data.</text>
</comment>
<feature type="domain" description="WIBG Mago-binding" evidence="2">
    <location>
        <begin position="22"/>
        <end position="48"/>
    </location>
</feature>
<dbReference type="InterPro" id="IPR036348">
    <property type="entry name" value="WIBG_N_sf"/>
</dbReference>
<feature type="compositionally biased region" description="Basic residues" evidence="1">
    <location>
        <begin position="182"/>
        <end position="202"/>
    </location>
</feature>
<dbReference type="SMART" id="SM01273">
    <property type="entry name" value="Mago-bind"/>
    <property type="match status" value="1"/>
</dbReference>
<dbReference type="Pfam" id="PF09282">
    <property type="entry name" value="Mago-bind"/>
    <property type="match status" value="1"/>
</dbReference>
<evidence type="ECO:0000313" key="3">
    <source>
        <dbReference type="EMBL" id="TIB82170.1"/>
    </source>
</evidence>
<accession>A0A4T0MG08</accession>
<dbReference type="GO" id="GO:0005737">
    <property type="term" value="C:cytoplasm"/>
    <property type="evidence" value="ECO:0007669"/>
    <property type="project" value="TreeGrafter"/>
</dbReference>
<dbReference type="EMBL" id="SPRC01000003">
    <property type="protein sequence ID" value="TIB82170.1"/>
    <property type="molecule type" value="Genomic_DNA"/>
</dbReference>
<reference evidence="3 4" key="1">
    <citation type="submission" date="2019-03" db="EMBL/GenBank/DDBJ databases">
        <title>Sequencing 25 genomes of Wallemia mellicola.</title>
        <authorList>
            <person name="Gostincar C."/>
        </authorList>
    </citation>
    <scope>NUCLEOTIDE SEQUENCE [LARGE SCALE GENOMIC DNA]</scope>
    <source>
        <strain evidence="3 4">EXF-6152</strain>
    </source>
</reference>
<evidence type="ECO:0000259" key="2">
    <source>
        <dbReference type="SMART" id="SM01273"/>
    </source>
</evidence>
<evidence type="ECO:0000256" key="1">
    <source>
        <dbReference type="SAM" id="MobiDB-lite"/>
    </source>
</evidence>
<protein>
    <recommendedName>
        <fullName evidence="2">WIBG Mago-binding domain-containing protein</fullName>
    </recommendedName>
</protein>
<name>A0A4T0MG08_9BASI</name>
<feature type="compositionally biased region" description="Basic and acidic residues" evidence="1">
    <location>
        <begin position="101"/>
        <end position="124"/>
    </location>
</feature>
<dbReference type="GO" id="GO:1903259">
    <property type="term" value="P:exon-exon junction complex disassembly"/>
    <property type="evidence" value="ECO:0007669"/>
    <property type="project" value="InterPro"/>
</dbReference>
<feature type="compositionally biased region" description="Polar residues" evidence="1">
    <location>
        <begin position="1"/>
        <end position="10"/>
    </location>
</feature>
<dbReference type="PANTHER" id="PTHR22959">
    <property type="entry name" value="PYM PROTEIN"/>
    <property type="match status" value="1"/>
</dbReference>
<feature type="compositionally biased region" description="Basic and acidic residues" evidence="1">
    <location>
        <begin position="171"/>
        <end position="180"/>
    </location>
</feature>
<dbReference type="PANTHER" id="PTHR22959:SF0">
    <property type="entry name" value="PARTNER OF Y14 AND MAGO"/>
    <property type="match status" value="1"/>
</dbReference>